<name>A0ACA9JVR3_9GLOM</name>
<keyword evidence="2" id="KW-1185">Reference proteome</keyword>
<evidence type="ECO:0000313" key="1">
    <source>
        <dbReference type="EMBL" id="CAG8438832.1"/>
    </source>
</evidence>
<gene>
    <name evidence="1" type="ORF">ACOLOM_LOCUS97</name>
</gene>
<organism evidence="1 2">
    <name type="scientific">Acaulospora colombiana</name>
    <dbReference type="NCBI Taxonomy" id="27376"/>
    <lineage>
        <taxon>Eukaryota</taxon>
        <taxon>Fungi</taxon>
        <taxon>Fungi incertae sedis</taxon>
        <taxon>Mucoromycota</taxon>
        <taxon>Glomeromycotina</taxon>
        <taxon>Glomeromycetes</taxon>
        <taxon>Diversisporales</taxon>
        <taxon>Acaulosporaceae</taxon>
        <taxon>Acaulospora</taxon>
    </lineage>
</organism>
<dbReference type="Proteomes" id="UP000789525">
    <property type="component" value="Unassembled WGS sequence"/>
</dbReference>
<reference evidence="1" key="1">
    <citation type="submission" date="2021-06" db="EMBL/GenBank/DDBJ databases">
        <authorList>
            <person name="Kallberg Y."/>
            <person name="Tangrot J."/>
            <person name="Rosling A."/>
        </authorList>
    </citation>
    <scope>NUCLEOTIDE SEQUENCE</scope>
    <source>
        <strain evidence="1">CL356</strain>
    </source>
</reference>
<evidence type="ECO:0000313" key="2">
    <source>
        <dbReference type="Proteomes" id="UP000789525"/>
    </source>
</evidence>
<proteinExistence type="predicted"/>
<protein>
    <submittedName>
        <fullName evidence="1">6428_t:CDS:1</fullName>
    </submittedName>
</protein>
<sequence>MPSERAKIARNPWIKERTVGRSKCNLQLWRESKDPTELAIAFAHNFVEIWDARDNSCVYSIQCEERCILYSARFFGNNREDLVLASGTVFNQVLLWNVMQESEHDLGVVRRKFIGHEGVIFGVRFSENGRYIVSVSDDRTIRLWNADADDDMKPLVLYGHIARVWDCLILNDYLVSISEDSSCRVWKNSFYNNSKDDLSDVDCIACWEGHVGKNVWSLAVNTSQKIVATGGGDSGIRLWSLATITNNKIGAVDVNLVPPSLEKHDANHHWYL</sequence>
<comment type="caution">
    <text evidence="1">The sequence shown here is derived from an EMBL/GenBank/DDBJ whole genome shotgun (WGS) entry which is preliminary data.</text>
</comment>
<accession>A0ACA9JVR3</accession>
<dbReference type="EMBL" id="CAJVPT010000101">
    <property type="protein sequence ID" value="CAG8438832.1"/>
    <property type="molecule type" value="Genomic_DNA"/>
</dbReference>